<dbReference type="EMBL" id="BOQP01000037">
    <property type="protein sequence ID" value="GIM79337.1"/>
    <property type="molecule type" value="Genomic_DNA"/>
</dbReference>
<dbReference type="Gene3D" id="3.40.630.30">
    <property type="match status" value="1"/>
</dbReference>
<feature type="domain" description="N-acetyltransferase" evidence="1">
    <location>
        <begin position="13"/>
        <end position="153"/>
    </location>
</feature>
<keyword evidence="3" id="KW-1185">Reference proteome</keyword>
<protein>
    <submittedName>
        <fullName evidence="2">N-acetyltransferase</fullName>
    </submittedName>
</protein>
<sequence length="153" mass="16730">MPALEQPLLTERLLLRPFLPGDDTALYDLRTNPEVLRHLYWPPATPGEARDIVAQRLTMTTLTADGDFLVLAVVRRSDDRLIGEADLGLVSLDNRHGEIGVILHPDAQGHGYAAETATALLDFAFDVAGLHRVTAQTNAANEPAARAMLRLDE</sequence>
<dbReference type="CDD" id="cd04301">
    <property type="entry name" value="NAT_SF"/>
    <property type="match status" value="1"/>
</dbReference>
<dbReference type="GO" id="GO:0016747">
    <property type="term" value="F:acyltransferase activity, transferring groups other than amino-acyl groups"/>
    <property type="evidence" value="ECO:0007669"/>
    <property type="project" value="InterPro"/>
</dbReference>
<organism evidence="2 3">
    <name type="scientific">Winogradskya consettensis</name>
    <dbReference type="NCBI Taxonomy" id="113560"/>
    <lineage>
        <taxon>Bacteria</taxon>
        <taxon>Bacillati</taxon>
        <taxon>Actinomycetota</taxon>
        <taxon>Actinomycetes</taxon>
        <taxon>Micromonosporales</taxon>
        <taxon>Micromonosporaceae</taxon>
        <taxon>Winogradskya</taxon>
    </lineage>
</organism>
<gene>
    <name evidence="2" type="ORF">Aco04nite_64970</name>
</gene>
<accession>A0A919SXU7</accession>
<evidence type="ECO:0000313" key="2">
    <source>
        <dbReference type="EMBL" id="GIM79337.1"/>
    </source>
</evidence>
<dbReference type="InterPro" id="IPR016181">
    <property type="entry name" value="Acyl_CoA_acyltransferase"/>
</dbReference>
<reference evidence="2" key="1">
    <citation type="submission" date="2021-03" db="EMBL/GenBank/DDBJ databases">
        <title>Whole genome shotgun sequence of Actinoplanes consettensis NBRC 14913.</title>
        <authorList>
            <person name="Komaki H."/>
            <person name="Tamura T."/>
        </authorList>
    </citation>
    <scope>NUCLEOTIDE SEQUENCE</scope>
    <source>
        <strain evidence="2">NBRC 14913</strain>
    </source>
</reference>
<proteinExistence type="predicted"/>
<dbReference type="PROSITE" id="PS51186">
    <property type="entry name" value="GNAT"/>
    <property type="match status" value="1"/>
</dbReference>
<name>A0A919SXU7_9ACTN</name>
<evidence type="ECO:0000313" key="3">
    <source>
        <dbReference type="Proteomes" id="UP000680865"/>
    </source>
</evidence>
<evidence type="ECO:0000259" key="1">
    <source>
        <dbReference type="PROSITE" id="PS51186"/>
    </source>
</evidence>
<dbReference type="InterPro" id="IPR051531">
    <property type="entry name" value="N-acetyltransferase"/>
</dbReference>
<dbReference type="SUPFAM" id="SSF55729">
    <property type="entry name" value="Acyl-CoA N-acyltransferases (Nat)"/>
    <property type="match status" value="1"/>
</dbReference>
<dbReference type="InterPro" id="IPR000182">
    <property type="entry name" value="GNAT_dom"/>
</dbReference>
<dbReference type="RefSeq" id="WP_213001021.1">
    <property type="nucleotide sequence ID" value="NZ_BAAATW010000031.1"/>
</dbReference>
<comment type="caution">
    <text evidence="2">The sequence shown here is derived from an EMBL/GenBank/DDBJ whole genome shotgun (WGS) entry which is preliminary data.</text>
</comment>
<dbReference type="AlphaFoldDB" id="A0A919SXU7"/>
<dbReference type="Pfam" id="PF13302">
    <property type="entry name" value="Acetyltransf_3"/>
    <property type="match status" value="1"/>
</dbReference>
<dbReference type="Proteomes" id="UP000680865">
    <property type="component" value="Unassembled WGS sequence"/>
</dbReference>
<dbReference type="PANTHER" id="PTHR43792">
    <property type="entry name" value="GNAT FAMILY, PUTATIVE (AFU_ORTHOLOGUE AFUA_3G00765)-RELATED-RELATED"/>
    <property type="match status" value="1"/>
</dbReference>